<dbReference type="InterPro" id="IPR003594">
    <property type="entry name" value="HATPase_dom"/>
</dbReference>
<dbReference type="SMART" id="SM00387">
    <property type="entry name" value="HATPase_c"/>
    <property type="match status" value="1"/>
</dbReference>
<dbReference type="SUPFAM" id="SSF55785">
    <property type="entry name" value="PYP-like sensor domain (PAS domain)"/>
    <property type="match status" value="1"/>
</dbReference>
<feature type="transmembrane region" description="Helical" evidence="3">
    <location>
        <begin position="236"/>
        <end position="257"/>
    </location>
</feature>
<dbReference type="InterPro" id="IPR011622">
    <property type="entry name" value="7TMR_DISM_rcpt_extracell_dom2"/>
</dbReference>
<evidence type="ECO:0000256" key="3">
    <source>
        <dbReference type="SAM" id="Phobius"/>
    </source>
</evidence>
<keyword evidence="3" id="KW-0812">Transmembrane</keyword>
<dbReference type="Proteomes" id="UP001595722">
    <property type="component" value="Unassembled WGS sequence"/>
</dbReference>
<dbReference type="Pfam" id="PF13188">
    <property type="entry name" value="PAS_8"/>
    <property type="match status" value="1"/>
</dbReference>
<dbReference type="PROSITE" id="PS50109">
    <property type="entry name" value="HIS_KIN"/>
    <property type="match status" value="1"/>
</dbReference>
<keyword evidence="3" id="KW-1133">Transmembrane helix</keyword>
<dbReference type="InterPro" id="IPR003661">
    <property type="entry name" value="HisK_dim/P_dom"/>
</dbReference>
<dbReference type="RefSeq" id="WP_376865529.1">
    <property type="nucleotide sequence ID" value="NZ_JBHRYB010000005.1"/>
</dbReference>
<evidence type="ECO:0000313" key="6">
    <source>
        <dbReference type="EMBL" id="MFC3679758.1"/>
    </source>
</evidence>
<evidence type="ECO:0000256" key="1">
    <source>
        <dbReference type="ARBA" id="ARBA00000085"/>
    </source>
</evidence>
<dbReference type="InterPro" id="IPR035965">
    <property type="entry name" value="PAS-like_dom_sf"/>
</dbReference>
<accession>A0ABV7VQF7</accession>
<feature type="transmembrane region" description="Helical" evidence="3">
    <location>
        <begin position="303"/>
        <end position="322"/>
    </location>
</feature>
<evidence type="ECO:0000313" key="7">
    <source>
        <dbReference type="Proteomes" id="UP001595722"/>
    </source>
</evidence>
<dbReference type="InterPro" id="IPR011623">
    <property type="entry name" value="7TMR_DISM_rcpt_extracell_dom1"/>
</dbReference>
<sequence>MVVTSSRLSQILFLLGALLCCAVAAANPAPFAAEDSAAAPVLTLQQAGANALAPYARYLEDPDARLTAEQAFAEPDWQQPQHDYLNFGFSNSAYWLRSRITNQLPNTDWLLHIHYPSLDYVDAYLCPVDLPLSAGVCQHQQGGDLSTFDQRAYPHPDITLPLDIAAGQEYWLLLRVQTSGTFHLPIDISDATSLERDLLRDSLTRGGYLSALLIMGLYNLFLFFSTRERSYLSYSAFVFTFLMFHMSYTGLAFQWLWPDNPDINRFVLPAAFSLSLIAMTIFPADFLNLRQHSPTAWQLFRGYRLLAILILLLNPLLPYGTLVAWQNVLGMLIAFSCLVIGIRFWRRGLTSARFFTIAWAVFIAGFIMGNAAGMGLIPTNMFTLYGYQIGSFIEMVLLSLALGERITQLQNEQLESRKALLASQEEAIRHLRNYEDLYQNSYTGQFQLDERQNIIKANPAWCRLVGVNNPGQLDGDFQDLFVRDSDYQQLMQTLQSQAGVQGFITPIRAYHSDRTVIARLSLRRALESESASWVGSAQDITEAYLQEAQLKQLQEEKTQSLRQLVMGVSHEMNTPLGNMRMSKSFIEDQLQELPGDHQQLCQQGLEHIDASLQRLIELNQLMQDAVVVTKDYQRLSIALRSWLQDWQQRQQQEFRDIQLLVEVHSFAAEWYSYPEALEKILNQLVRNSLKHNPGLAATQQLQARICIRDDRDHLRLRYSDNGKGIDPQQQQQIFLPFYTTQRQQASHKGLGLYQTYNLVTELMGGRIEWPGSANNGQTGIHRNTHNNSNTNTQATHCQHDECDNRQCGSKQGNNGFDVELVFSLENADAESVLP</sequence>
<dbReference type="CDD" id="cd00082">
    <property type="entry name" value="HisKA"/>
    <property type="match status" value="1"/>
</dbReference>
<feature type="transmembrane region" description="Helical" evidence="3">
    <location>
        <begin position="263"/>
        <end position="282"/>
    </location>
</feature>
<reference evidence="7" key="1">
    <citation type="journal article" date="2019" name="Int. J. Syst. Evol. Microbiol.">
        <title>The Global Catalogue of Microorganisms (GCM) 10K type strain sequencing project: providing services to taxonomists for standard genome sequencing and annotation.</title>
        <authorList>
            <consortium name="The Broad Institute Genomics Platform"/>
            <consortium name="The Broad Institute Genome Sequencing Center for Infectious Disease"/>
            <person name="Wu L."/>
            <person name="Ma J."/>
        </authorList>
    </citation>
    <scope>NUCLEOTIDE SEQUENCE [LARGE SCALE GENOMIC DNA]</scope>
    <source>
        <strain evidence="7">KCTC 42424</strain>
    </source>
</reference>
<dbReference type="SUPFAM" id="SSF47384">
    <property type="entry name" value="Homodimeric domain of signal transducing histidine kinase"/>
    <property type="match status" value="1"/>
</dbReference>
<dbReference type="PANTHER" id="PTHR43065">
    <property type="entry name" value="SENSOR HISTIDINE KINASE"/>
    <property type="match status" value="1"/>
</dbReference>
<feature type="transmembrane region" description="Helical" evidence="3">
    <location>
        <begin position="357"/>
        <end position="378"/>
    </location>
</feature>
<name>A0ABV7VQF7_9GAMM</name>
<dbReference type="NCBIfam" id="TIGR00229">
    <property type="entry name" value="sensory_box"/>
    <property type="match status" value="1"/>
</dbReference>
<dbReference type="EC" id="2.7.13.3" evidence="2"/>
<feature type="chain" id="PRO_5046477223" description="histidine kinase" evidence="4">
    <location>
        <begin position="33"/>
        <end position="834"/>
    </location>
</feature>
<dbReference type="SUPFAM" id="SSF55874">
    <property type="entry name" value="ATPase domain of HSP90 chaperone/DNA topoisomerase II/histidine kinase"/>
    <property type="match status" value="1"/>
</dbReference>
<dbReference type="InterPro" id="IPR036890">
    <property type="entry name" value="HATPase_C_sf"/>
</dbReference>
<comment type="caution">
    <text evidence="6">The sequence shown here is derived from an EMBL/GenBank/DDBJ whole genome shotgun (WGS) entry which is preliminary data.</text>
</comment>
<proteinExistence type="predicted"/>
<organism evidence="6 7">
    <name type="scientific">Bacterioplanoides pacificum</name>
    <dbReference type="NCBI Taxonomy" id="1171596"/>
    <lineage>
        <taxon>Bacteria</taxon>
        <taxon>Pseudomonadati</taxon>
        <taxon>Pseudomonadota</taxon>
        <taxon>Gammaproteobacteria</taxon>
        <taxon>Oceanospirillales</taxon>
        <taxon>Oceanospirillaceae</taxon>
        <taxon>Bacterioplanoides</taxon>
    </lineage>
</organism>
<dbReference type="Pfam" id="PF07695">
    <property type="entry name" value="7TMR-DISM_7TM"/>
    <property type="match status" value="1"/>
</dbReference>
<dbReference type="Pfam" id="PF02518">
    <property type="entry name" value="HATPase_c"/>
    <property type="match status" value="1"/>
</dbReference>
<dbReference type="Gene3D" id="3.30.565.10">
    <property type="entry name" value="Histidine kinase-like ATPase, C-terminal domain"/>
    <property type="match status" value="1"/>
</dbReference>
<dbReference type="InterPro" id="IPR000014">
    <property type="entry name" value="PAS"/>
</dbReference>
<evidence type="ECO:0000256" key="2">
    <source>
        <dbReference type="ARBA" id="ARBA00012438"/>
    </source>
</evidence>
<keyword evidence="3" id="KW-0472">Membrane</keyword>
<dbReference type="InterPro" id="IPR005467">
    <property type="entry name" value="His_kinase_dom"/>
</dbReference>
<feature type="domain" description="Histidine kinase" evidence="5">
    <location>
        <begin position="567"/>
        <end position="776"/>
    </location>
</feature>
<gene>
    <name evidence="6" type="ORF">ACFOMG_06495</name>
</gene>
<evidence type="ECO:0000259" key="5">
    <source>
        <dbReference type="PROSITE" id="PS50109"/>
    </source>
</evidence>
<comment type="catalytic activity">
    <reaction evidence="1">
        <text>ATP + protein L-histidine = ADP + protein N-phospho-L-histidine.</text>
        <dbReference type="EC" id="2.7.13.3"/>
    </reaction>
</comment>
<dbReference type="InterPro" id="IPR036097">
    <property type="entry name" value="HisK_dim/P_sf"/>
</dbReference>
<keyword evidence="4" id="KW-0732">Signal</keyword>
<dbReference type="Gene3D" id="3.30.450.20">
    <property type="entry name" value="PAS domain"/>
    <property type="match status" value="1"/>
</dbReference>
<dbReference type="Pfam" id="PF07696">
    <property type="entry name" value="7TMR-DISMED2"/>
    <property type="match status" value="1"/>
</dbReference>
<evidence type="ECO:0000256" key="4">
    <source>
        <dbReference type="SAM" id="SignalP"/>
    </source>
</evidence>
<feature type="transmembrane region" description="Helical" evidence="3">
    <location>
        <begin position="328"/>
        <end position="345"/>
    </location>
</feature>
<dbReference type="Gene3D" id="2.60.40.2380">
    <property type="match status" value="1"/>
</dbReference>
<dbReference type="CDD" id="cd00130">
    <property type="entry name" value="PAS"/>
    <property type="match status" value="1"/>
</dbReference>
<feature type="signal peptide" evidence="4">
    <location>
        <begin position="1"/>
        <end position="32"/>
    </location>
</feature>
<dbReference type="Gene3D" id="1.10.287.130">
    <property type="match status" value="1"/>
</dbReference>
<dbReference type="EMBL" id="JBHRYB010000005">
    <property type="protein sequence ID" value="MFC3679758.1"/>
    <property type="molecule type" value="Genomic_DNA"/>
</dbReference>
<keyword evidence="7" id="KW-1185">Reference proteome</keyword>
<protein>
    <recommendedName>
        <fullName evidence="2">histidine kinase</fullName>
        <ecNumber evidence="2">2.7.13.3</ecNumber>
    </recommendedName>
</protein>
<dbReference type="PANTHER" id="PTHR43065:SF42">
    <property type="entry name" value="TWO-COMPONENT SENSOR PPRA"/>
    <property type="match status" value="1"/>
</dbReference>
<dbReference type="CDD" id="cd00075">
    <property type="entry name" value="HATPase"/>
    <property type="match status" value="1"/>
</dbReference>
<feature type="transmembrane region" description="Helical" evidence="3">
    <location>
        <begin position="206"/>
        <end position="224"/>
    </location>
</feature>